<dbReference type="PROSITE" id="PS00710">
    <property type="entry name" value="PGM_PMM"/>
    <property type="match status" value="1"/>
</dbReference>
<keyword evidence="5 7" id="KW-0460">Magnesium</keyword>
<dbReference type="Pfam" id="PF02879">
    <property type="entry name" value="PGM_PMM_II"/>
    <property type="match status" value="1"/>
</dbReference>
<sequence length="595" mass="67206">MSLGDAELDKKVADWLKWDKNEKTRAEIENLVEKKDVDGLKARMNGRLLFGTAGIRSPMQSGFARLNDLTIIQVTHGFARHMKAVFGEPKNGVAIGFDGRHNSKRFAELATNVFLRNNIPVYLFSEVCPTPIVSWATIHLKCDAGLIITASHNPKEDNGYKAYWNNGAQIIDPHDDEIVRYKEAEPEPKEEYWDTSKIREHPLFHSADSTIDPYFEIEKSLVFFRSLNESTPLKFTYSAFHGVGHKSTRRIFKEFGFPENSFISVKEQEDPNPDFPTVPFPNPEEGVKVLTLSFKTADAHGSRLIVANDPDADRVQLAEKIGDEWRVFTGNEMGTLITWWIWKNWREANPNADISKVFILNSAVSSQFAKTMAAAEGFKNDTTLTGFKWMGNKADDLRGAGNQVILAWEESIGFMPGHTMDKDGVSSAAVFAEMANWLHHNGGRTMKDQLFEIYHKYGFHLAKTNYWFVPNPQTTKDLFGSLRKDLKFPEKIGQVPVKFVRDLTIGYDNEREGNKPVLPLSTSSEMVTFTLENGNLATLRASGTEPKIKYYIELITAPGRKESELGAVLEELNQLETDVVATLLRPEQFGLMARK</sequence>
<dbReference type="STRING" id="2018661.A0A2A2LBK0"/>
<dbReference type="GO" id="GO:0000287">
    <property type="term" value="F:magnesium ion binding"/>
    <property type="evidence" value="ECO:0007669"/>
    <property type="project" value="InterPro"/>
</dbReference>
<dbReference type="Gene3D" id="3.40.120.10">
    <property type="entry name" value="Alpha-D-Glucose-1,6-Bisphosphate, subunit A, domain 3"/>
    <property type="match status" value="3"/>
</dbReference>
<dbReference type="AlphaFoldDB" id="A0A2A2LBK0"/>
<accession>A0A2A2LBK0</accession>
<dbReference type="PANTHER" id="PTHR45745">
    <property type="entry name" value="PHOSPHOMANNOMUTASE 45A"/>
    <property type="match status" value="1"/>
</dbReference>
<evidence type="ECO:0000313" key="11">
    <source>
        <dbReference type="EMBL" id="PAV83579.1"/>
    </source>
</evidence>
<dbReference type="InterPro" id="IPR005846">
    <property type="entry name" value="A-D-PHexomutase_a/b/a-III"/>
</dbReference>
<evidence type="ECO:0000259" key="10">
    <source>
        <dbReference type="Pfam" id="PF02880"/>
    </source>
</evidence>
<name>A0A2A2LBK0_9BILA</name>
<dbReference type="OrthoDB" id="8300170at2759"/>
<keyword evidence="4 7" id="KW-0479">Metal-binding</keyword>
<dbReference type="SUPFAM" id="SSF55957">
    <property type="entry name" value="Phosphoglucomutase, C-terminal domain"/>
    <property type="match status" value="1"/>
</dbReference>
<reference evidence="11 12" key="1">
    <citation type="journal article" date="2017" name="Curr. Biol.">
        <title>Genome architecture and evolution of a unichromosomal asexual nematode.</title>
        <authorList>
            <person name="Fradin H."/>
            <person name="Zegar C."/>
            <person name="Gutwein M."/>
            <person name="Lucas J."/>
            <person name="Kovtun M."/>
            <person name="Corcoran D."/>
            <person name="Baugh L.R."/>
            <person name="Kiontke K."/>
            <person name="Gunsalus K."/>
            <person name="Fitch D.H."/>
            <person name="Piano F."/>
        </authorList>
    </citation>
    <scope>NUCLEOTIDE SEQUENCE [LARGE SCALE GENOMIC DNA]</scope>
    <source>
        <strain evidence="11">PF1309</strain>
    </source>
</reference>
<dbReference type="PRINTS" id="PR00509">
    <property type="entry name" value="PGMPMM"/>
</dbReference>
<dbReference type="InterPro" id="IPR005845">
    <property type="entry name" value="A-D-PHexomutase_a/b/a-II"/>
</dbReference>
<evidence type="ECO:0000256" key="4">
    <source>
        <dbReference type="ARBA" id="ARBA00022723"/>
    </source>
</evidence>
<dbReference type="GO" id="GO:0005975">
    <property type="term" value="P:carbohydrate metabolic process"/>
    <property type="evidence" value="ECO:0007669"/>
    <property type="project" value="InterPro"/>
</dbReference>
<protein>
    <recommendedName>
        <fullName evidence="13">Phosphoglucomutase-2</fullName>
    </recommendedName>
</protein>
<evidence type="ECO:0000256" key="5">
    <source>
        <dbReference type="ARBA" id="ARBA00022842"/>
    </source>
</evidence>
<dbReference type="InterPro" id="IPR005844">
    <property type="entry name" value="A-D-PHexomutase_a/b/a-I"/>
</dbReference>
<comment type="cofactor">
    <cofactor evidence="1">
        <name>Mg(2+)</name>
        <dbReference type="ChEBI" id="CHEBI:18420"/>
    </cofactor>
</comment>
<evidence type="ECO:0000259" key="8">
    <source>
        <dbReference type="Pfam" id="PF02878"/>
    </source>
</evidence>
<dbReference type="Proteomes" id="UP000218231">
    <property type="component" value="Unassembled WGS sequence"/>
</dbReference>
<gene>
    <name evidence="11" type="ORF">WR25_26320</name>
</gene>
<dbReference type="SUPFAM" id="SSF53738">
    <property type="entry name" value="Phosphoglucomutase, first 3 domains"/>
    <property type="match status" value="3"/>
</dbReference>
<evidence type="ECO:0000256" key="2">
    <source>
        <dbReference type="ARBA" id="ARBA00010231"/>
    </source>
</evidence>
<dbReference type="GO" id="GO:0006166">
    <property type="term" value="P:purine ribonucleoside salvage"/>
    <property type="evidence" value="ECO:0007669"/>
    <property type="project" value="TreeGrafter"/>
</dbReference>
<organism evidence="11 12">
    <name type="scientific">Diploscapter pachys</name>
    <dbReference type="NCBI Taxonomy" id="2018661"/>
    <lineage>
        <taxon>Eukaryota</taxon>
        <taxon>Metazoa</taxon>
        <taxon>Ecdysozoa</taxon>
        <taxon>Nematoda</taxon>
        <taxon>Chromadorea</taxon>
        <taxon>Rhabditida</taxon>
        <taxon>Rhabditina</taxon>
        <taxon>Rhabditomorpha</taxon>
        <taxon>Rhabditoidea</taxon>
        <taxon>Rhabditidae</taxon>
        <taxon>Diploscapter</taxon>
    </lineage>
</organism>
<evidence type="ECO:0000256" key="6">
    <source>
        <dbReference type="ARBA" id="ARBA00023235"/>
    </source>
</evidence>
<dbReference type="EMBL" id="LIAE01006946">
    <property type="protein sequence ID" value="PAV83579.1"/>
    <property type="molecule type" value="Genomic_DNA"/>
</dbReference>
<keyword evidence="6" id="KW-0413">Isomerase</keyword>
<dbReference type="CDD" id="cd05799">
    <property type="entry name" value="PGM2"/>
    <property type="match status" value="1"/>
</dbReference>
<comment type="similarity">
    <text evidence="2 7">Belongs to the phosphohexose mutase family.</text>
</comment>
<evidence type="ECO:0000256" key="1">
    <source>
        <dbReference type="ARBA" id="ARBA00001946"/>
    </source>
</evidence>
<evidence type="ECO:0008006" key="13">
    <source>
        <dbReference type="Google" id="ProtNLM"/>
    </source>
</evidence>
<dbReference type="PANTHER" id="PTHR45745:SF1">
    <property type="entry name" value="PHOSPHOGLUCOMUTASE 2B-RELATED"/>
    <property type="match status" value="1"/>
</dbReference>
<feature type="domain" description="Alpha-D-phosphohexomutase alpha/beta/alpha" evidence="9">
    <location>
        <begin position="217"/>
        <end position="320"/>
    </location>
</feature>
<evidence type="ECO:0000313" key="12">
    <source>
        <dbReference type="Proteomes" id="UP000218231"/>
    </source>
</evidence>
<dbReference type="InterPro" id="IPR005841">
    <property type="entry name" value="Alpha-D-phosphohexomutase_SF"/>
</dbReference>
<keyword evidence="12" id="KW-1185">Reference proteome</keyword>
<dbReference type="GO" id="GO:0005634">
    <property type="term" value="C:nucleus"/>
    <property type="evidence" value="ECO:0007669"/>
    <property type="project" value="TreeGrafter"/>
</dbReference>
<proteinExistence type="inferred from homology"/>
<dbReference type="Pfam" id="PF02878">
    <property type="entry name" value="PGM_PMM_I"/>
    <property type="match status" value="1"/>
</dbReference>
<dbReference type="Pfam" id="PF02880">
    <property type="entry name" value="PGM_PMM_III"/>
    <property type="match status" value="1"/>
</dbReference>
<feature type="domain" description="Alpha-D-phosphohexomutase alpha/beta/alpha" evidence="10">
    <location>
        <begin position="330"/>
        <end position="457"/>
    </location>
</feature>
<keyword evidence="3" id="KW-0597">Phosphoprotein</keyword>
<dbReference type="GO" id="GO:0008973">
    <property type="term" value="F:phosphopentomutase activity"/>
    <property type="evidence" value="ECO:0007669"/>
    <property type="project" value="TreeGrafter"/>
</dbReference>
<evidence type="ECO:0000259" key="9">
    <source>
        <dbReference type="Pfam" id="PF02879"/>
    </source>
</evidence>
<evidence type="ECO:0000256" key="3">
    <source>
        <dbReference type="ARBA" id="ARBA00022553"/>
    </source>
</evidence>
<dbReference type="InterPro" id="IPR016066">
    <property type="entry name" value="A-D-PHexomutase_CS"/>
</dbReference>
<feature type="domain" description="Alpha-D-phosphohexomutase alpha/beta/alpha" evidence="8">
    <location>
        <begin position="48"/>
        <end position="185"/>
    </location>
</feature>
<dbReference type="InterPro" id="IPR016055">
    <property type="entry name" value="A-D-PHexomutase_a/b/a-I/II/III"/>
</dbReference>
<evidence type="ECO:0000256" key="7">
    <source>
        <dbReference type="RuleBase" id="RU004326"/>
    </source>
</evidence>
<comment type="caution">
    <text evidence="11">The sequence shown here is derived from an EMBL/GenBank/DDBJ whole genome shotgun (WGS) entry which is preliminary data.</text>
</comment>
<dbReference type="InterPro" id="IPR036900">
    <property type="entry name" value="A-D-PHexomutase_C_sf"/>
</dbReference>